<comment type="function">
    <text evidence="1 9">Involved in lipopolysaccharide (LPS) biosynthesis. Catalyzes the transfer of 3-deoxy-D-manno-octulosonate (Kdo) residue(s) from CMP-Kdo to lipid IV(A), the tetraacyldisaccharide-1,4'-bisphosphate precursor of lipid A.</text>
</comment>
<evidence type="ECO:0000256" key="4">
    <source>
        <dbReference type="ARBA" id="ARBA00019077"/>
    </source>
</evidence>
<dbReference type="UniPathway" id="UPA00958"/>
<evidence type="ECO:0000256" key="3">
    <source>
        <dbReference type="ARBA" id="ARBA00012621"/>
    </source>
</evidence>
<keyword evidence="9" id="KW-0448">Lipopolysaccharide biosynthesis</keyword>
<organism evidence="12 13">
    <name type="scientific">Endobacter medicaginis</name>
    <dbReference type="NCBI Taxonomy" id="1181271"/>
    <lineage>
        <taxon>Bacteria</taxon>
        <taxon>Pseudomonadati</taxon>
        <taxon>Pseudomonadota</taxon>
        <taxon>Alphaproteobacteria</taxon>
        <taxon>Acetobacterales</taxon>
        <taxon>Acetobacteraceae</taxon>
        <taxon>Endobacter</taxon>
    </lineage>
</organism>
<reference evidence="12 13" key="1">
    <citation type="submission" date="2020-08" db="EMBL/GenBank/DDBJ databases">
        <title>Genomic Encyclopedia of Type Strains, Phase III (KMG-III): the genomes of soil and plant-associated and newly described type strains.</title>
        <authorList>
            <person name="Whitman W."/>
        </authorList>
    </citation>
    <scope>NUCLEOTIDE SEQUENCE [LARGE SCALE GENOMIC DNA]</scope>
    <source>
        <strain evidence="12 13">CECT 8088</strain>
    </source>
</reference>
<dbReference type="Pfam" id="PF04413">
    <property type="entry name" value="Glycos_transf_N"/>
    <property type="match status" value="1"/>
</dbReference>
<evidence type="ECO:0000259" key="11">
    <source>
        <dbReference type="Pfam" id="PF04413"/>
    </source>
</evidence>
<name>A0A839URA2_9PROT</name>
<evidence type="ECO:0000256" key="5">
    <source>
        <dbReference type="ARBA" id="ARBA00022679"/>
    </source>
</evidence>
<dbReference type="SUPFAM" id="SSF53756">
    <property type="entry name" value="UDP-Glycosyltransferase/glycogen phosphorylase"/>
    <property type="match status" value="1"/>
</dbReference>
<keyword evidence="5 9" id="KW-0808">Transferase</keyword>
<comment type="pathway">
    <text evidence="2 9">Bacterial outer membrane biogenesis; LPS core biosynthesis.</text>
</comment>
<comment type="subcellular location">
    <subcellularLocation>
        <location evidence="9">Cell membrane</location>
    </subcellularLocation>
</comment>
<evidence type="ECO:0000256" key="9">
    <source>
        <dbReference type="RuleBase" id="RU365103"/>
    </source>
</evidence>
<dbReference type="EMBL" id="JACHXV010000001">
    <property type="protein sequence ID" value="MBB3172287.1"/>
    <property type="molecule type" value="Genomic_DNA"/>
</dbReference>
<protein>
    <recommendedName>
        <fullName evidence="4 9">3-deoxy-D-manno-octulosonic acid transferase</fullName>
        <shortName evidence="9">Kdo transferase</shortName>
        <ecNumber evidence="3 9">2.4.99.12</ecNumber>
    </recommendedName>
    <alternativeName>
        <fullName evidence="6 9">Lipid IV(A) 3-deoxy-D-manno-octulosonic acid transferase</fullName>
    </alternativeName>
</protein>
<dbReference type="EC" id="2.4.99.12" evidence="3 9"/>
<accession>A0A839URA2</accession>
<keyword evidence="12" id="KW-0328">Glycosyltransferase</keyword>
<dbReference type="PANTHER" id="PTHR42755">
    <property type="entry name" value="3-DEOXY-MANNO-OCTULOSONATE CYTIDYLYLTRANSFERASE"/>
    <property type="match status" value="1"/>
</dbReference>
<keyword evidence="13" id="KW-1185">Reference proteome</keyword>
<proteinExistence type="inferred from homology"/>
<evidence type="ECO:0000256" key="10">
    <source>
        <dbReference type="SAM" id="MobiDB-lite"/>
    </source>
</evidence>
<comment type="similarity">
    <text evidence="9">Belongs to the glycosyltransferase group 1 family.</text>
</comment>
<sequence>MSIETQEMRDPQAGKRAFATPRSTLRGRAVAAAWAVAASLAPPALRALLAWRVRIGKEDPDRLDERRGLGTPPPETWHRAARRVWLHAASVGETVSVLPVIERLLSREDVAVLVTTGTLSSAAILEARAPLPLGGRLSHRFAPHDTPRAVARLLDRWRPDVAGFVDSEIWPNTLAALARRSIPALMINARLSARSGARWQSAARLLGGTPFGLITAVLARSAEDSARIAALGGPEAVMVGDLKQAAPALPADPAALAALRAEIGKRPVWLAASTHPGEEAAIARVHARLAPHHPGLLTLIAPRHPDRGAAIAAELGGVRRRSAREALPERAGLYLWDTLGELGMLYRAARVVFVGHSLLGQGGGHNPYEPARCEAAVATGRLTGNFNDAVRILEAAGALTVVADEAALADWVAAMLADPMARMRSAQAAAAIFSTGRDLPERVAEALLAQAVPVRTPA</sequence>
<dbReference type="GO" id="GO:0043842">
    <property type="term" value="F:Kdo transferase activity"/>
    <property type="evidence" value="ECO:0007669"/>
    <property type="project" value="UniProtKB-EC"/>
</dbReference>
<dbReference type="Gene3D" id="3.40.50.2000">
    <property type="entry name" value="Glycogen Phosphorylase B"/>
    <property type="match status" value="1"/>
</dbReference>
<feature type="region of interest" description="Disordered" evidence="10">
    <location>
        <begin position="1"/>
        <end position="20"/>
    </location>
</feature>
<dbReference type="GO" id="GO:0009245">
    <property type="term" value="P:lipid A biosynthetic process"/>
    <property type="evidence" value="ECO:0007669"/>
    <property type="project" value="TreeGrafter"/>
</dbReference>
<dbReference type="RefSeq" id="WP_183274576.1">
    <property type="nucleotide sequence ID" value="NZ_JACHXV010000001.1"/>
</dbReference>
<dbReference type="InterPro" id="IPR038107">
    <property type="entry name" value="Glycos_transf_N_sf"/>
</dbReference>
<dbReference type="InterPro" id="IPR039901">
    <property type="entry name" value="Kdotransferase"/>
</dbReference>
<dbReference type="AlphaFoldDB" id="A0A839URA2"/>
<evidence type="ECO:0000256" key="7">
    <source>
        <dbReference type="ARBA" id="ARBA00049183"/>
    </source>
</evidence>
<dbReference type="Proteomes" id="UP000557688">
    <property type="component" value="Unassembled WGS sequence"/>
</dbReference>
<comment type="catalytic activity">
    <reaction evidence="7 9">
        <text>lipid IVA (E. coli) + CMP-3-deoxy-beta-D-manno-octulosonate = alpha-Kdo-(2-&gt;6)-lipid IVA (E. coli) + CMP + H(+)</text>
        <dbReference type="Rhea" id="RHEA:28066"/>
        <dbReference type="ChEBI" id="CHEBI:15378"/>
        <dbReference type="ChEBI" id="CHEBI:58603"/>
        <dbReference type="ChEBI" id="CHEBI:60364"/>
        <dbReference type="ChEBI" id="CHEBI:60377"/>
        <dbReference type="ChEBI" id="CHEBI:85987"/>
        <dbReference type="EC" id="2.4.99.12"/>
    </reaction>
</comment>
<dbReference type="Gene3D" id="3.40.50.11720">
    <property type="entry name" value="3-Deoxy-D-manno-octulosonic-acid transferase, N-terminal domain"/>
    <property type="match status" value="1"/>
</dbReference>
<keyword evidence="9" id="KW-0472">Membrane</keyword>
<evidence type="ECO:0000256" key="2">
    <source>
        <dbReference type="ARBA" id="ARBA00004713"/>
    </source>
</evidence>
<feature type="domain" description="3-deoxy-D-manno-octulosonic-acid transferase N-terminal" evidence="11">
    <location>
        <begin position="62"/>
        <end position="244"/>
    </location>
</feature>
<evidence type="ECO:0000256" key="6">
    <source>
        <dbReference type="ARBA" id="ARBA00031445"/>
    </source>
</evidence>
<dbReference type="GO" id="GO:0005886">
    <property type="term" value="C:plasma membrane"/>
    <property type="evidence" value="ECO:0007669"/>
    <property type="project" value="UniProtKB-SubCell"/>
</dbReference>
<evidence type="ECO:0000256" key="1">
    <source>
        <dbReference type="ARBA" id="ARBA00003394"/>
    </source>
</evidence>
<feature type="active site" description="Proton acceptor" evidence="8">
    <location>
        <position position="93"/>
    </location>
</feature>
<evidence type="ECO:0000313" key="12">
    <source>
        <dbReference type="EMBL" id="MBB3172287.1"/>
    </source>
</evidence>
<dbReference type="GO" id="GO:0009244">
    <property type="term" value="P:lipopolysaccharide core region biosynthetic process"/>
    <property type="evidence" value="ECO:0007669"/>
    <property type="project" value="UniProtKB-UniRule"/>
</dbReference>
<feature type="compositionally biased region" description="Basic and acidic residues" evidence="10">
    <location>
        <begin position="1"/>
        <end position="13"/>
    </location>
</feature>
<evidence type="ECO:0000313" key="13">
    <source>
        <dbReference type="Proteomes" id="UP000557688"/>
    </source>
</evidence>
<dbReference type="PANTHER" id="PTHR42755:SF1">
    <property type="entry name" value="3-DEOXY-D-MANNO-OCTULOSONIC ACID TRANSFERASE, MITOCHONDRIAL-RELATED"/>
    <property type="match status" value="1"/>
</dbReference>
<evidence type="ECO:0000256" key="8">
    <source>
        <dbReference type="PIRSR" id="PIRSR639901-1"/>
    </source>
</evidence>
<gene>
    <name evidence="12" type="ORF">FHR90_000093</name>
</gene>
<dbReference type="InterPro" id="IPR007507">
    <property type="entry name" value="Glycos_transf_N"/>
</dbReference>
<keyword evidence="9" id="KW-1003">Cell membrane</keyword>
<comment type="caution">
    <text evidence="12">The sequence shown here is derived from an EMBL/GenBank/DDBJ whole genome shotgun (WGS) entry which is preliminary data.</text>
</comment>